<dbReference type="GO" id="GO:0016020">
    <property type="term" value="C:membrane"/>
    <property type="evidence" value="ECO:0007669"/>
    <property type="project" value="InterPro"/>
</dbReference>
<dbReference type="InterPro" id="IPR052016">
    <property type="entry name" value="Bact_Sigma-Reg"/>
</dbReference>
<protein>
    <submittedName>
        <fullName evidence="4">SpoIIE family protein phosphatase</fullName>
    </submittedName>
</protein>
<feature type="domain" description="HAMP" evidence="3">
    <location>
        <begin position="227"/>
        <end position="279"/>
    </location>
</feature>
<dbReference type="InterPro" id="IPR036457">
    <property type="entry name" value="PPM-type-like_dom_sf"/>
</dbReference>
<feature type="transmembrane region" description="Helical" evidence="2">
    <location>
        <begin position="207"/>
        <end position="229"/>
    </location>
</feature>
<keyword evidence="1" id="KW-0378">Hydrolase</keyword>
<dbReference type="Pfam" id="PF00672">
    <property type="entry name" value="HAMP"/>
    <property type="match status" value="1"/>
</dbReference>
<keyword evidence="5" id="KW-1185">Reference proteome</keyword>
<sequence>MTSIDNMSCLDVTLLERNYNKCVARTYLARKLFQEKSMNLNLPLHTRSIRFQLLLAVNLPLAVLATLFLVYDFRREISDRVVEKRIALDEEAKTMLPAVLQMRHHGKDSVQSYINTVCARMQDSDSPGHHIAVVFPEAMLQAEIHHRASPEMIQTLQQAAQSSTRRAYVGEQEIIVGNYGQDGTTIFVSETMERLRRSVWNDLGRQIVVFLILACVAAIVVNVVLLRFVTAPLRRLVNTVRDIAAGKLGSRAVAFSSAELRFLANEINQMSEALTAADRYRGLQMAKAREIQQHVLPDTQSIPGLTMASLFLPADEVGGDYYDVISLSDGTVLLCVADVTGHGVSAAMATVLLRSLLHTAAESLCCPREILDFVNRRFEEATLPGDFATVILVQIDVQSQRLEYASAGHETALLLSPDGERRALESTGLILGIDANATWESQEYDLVQGERLMLVTDGVTETHGPNGTLFGRDRLVELLESSSELSLNEVIDRIKHDLAAFQQEAVQHDDVTIVLAALDSHTSSYR</sequence>
<dbReference type="InterPro" id="IPR001932">
    <property type="entry name" value="PPM-type_phosphatase-like_dom"/>
</dbReference>
<dbReference type="SUPFAM" id="SSF158472">
    <property type="entry name" value="HAMP domain-like"/>
    <property type="match status" value="1"/>
</dbReference>
<evidence type="ECO:0000256" key="1">
    <source>
        <dbReference type="ARBA" id="ARBA00022801"/>
    </source>
</evidence>
<feature type="transmembrane region" description="Helical" evidence="2">
    <location>
        <begin position="49"/>
        <end position="71"/>
    </location>
</feature>
<dbReference type="CDD" id="cd06225">
    <property type="entry name" value="HAMP"/>
    <property type="match status" value="1"/>
</dbReference>
<dbReference type="RefSeq" id="WP_155365495.1">
    <property type="nucleotide sequence ID" value="NZ_CP043930.1"/>
</dbReference>
<dbReference type="Pfam" id="PF07228">
    <property type="entry name" value="SpoIIE"/>
    <property type="match status" value="1"/>
</dbReference>
<dbReference type="InterPro" id="IPR003660">
    <property type="entry name" value="HAMP_dom"/>
</dbReference>
<reference evidence="4 5" key="1">
    <citation type="submission" date="2019-09" db="EMBL/GenBank/DDBJ databases">
        <title>Gimesia benthica sp. nov., a novel bacterium isolated from deep-sea water of the Northwest Indian Ocean.</title>
        <authorList>
            <person name="Dai X."/>
        </authorList>
    </citation>
    <scope>NUCLEOTIDE SEQUENCE [LARGE SCALE GENOMIC DNA]</scope>
    <source>
        <strain evidence="4 5">E7</strain>
    </source>
</reference>
<dbReference type="SUPFAM" id="SSF81606">
    <property type="entry name" value="PP2C-like"/>
    <property type="match status" value="1"/>
</dbReference>
<evidence type="ECO:0000313" key="5">
    <source>
        <dbReference type="Proteomes" id="UP000427281"/>
    </source>
</evidence>
<accession>A0A6I6ADV4</accession>
<dbReference type="AlphaFoldDB" id="A0A6I6ADV4"/>
<dbReference type="GO" id="GO:0007165">
    <property type="term" value="P:signal transduction"/>
    <property type="evidence" value="ECO:0007669"/>
    <property type="project" value="InterPro"/>
</dbReference>
<evidence type="ECO:0000313" key="4">
    <source>
        <dbReference type="EMBL" id="QGQ24754.1"/>
    </source>
</evidence>
<dbReference type="PANTHER" id="PTHR43156">
    <property type="entry name" value="STAGE II SPORULATION PROTEIN E-RELATED"/>
    <property type="match status" value="1"/>
</dbReference>
<dbReference type="GO" id="GO:0016791">
    <property type="term" value="F:phosphatase activity"/>
    <property type="evidence" value="ECO:0007669"/>
    <property type="project" value="TreeGrafter"/>
</dbReference>
<evidence type="ECO:0000256" key="2">
    <source>
        <dbReference type="SAM" id="Phobius"/>
    </source>
</evidence>
<dbReference type="Proteomes" id="UP000427281">
    <property type="component" value="Chromosome"/>
</dbReference>
<dbReference type="PROSITE" id="PS50885">
    <property type="entry name" value="HAMP"/>
    <property type="match status" value="1"/>
</dbReference>
<keyword evidence="2" id="KW-1133">Transmembrane helix</keyword>
<organism evidence="4 5">
    <name type="scientific">Gimesia benthica</name>
    <dbReference type="NCBI Taxonomy" id="2608982"/>
    <lineage>
        <taxon>Bacteria</taxon>
        <taxon>Pseudomonadati</taxon>
        <taxon>Planctomycetota</taxon>
        <taxon>Planctomycetia</taxon>
        <taxon>Planctomycetales</taxon>
        <taxon>Planctomycetaceae</taxon>
        <taxon>Gimesia</taxon>
    </lineage>
</organism>
<evidence type="ECO:0000259" key="3">
    <source>
        <dbReference type="PROSITE" id="PS50885"/>
    </source>
</evidence>
<dbReference type="SMART" id="SM00331">
    <property type="entry name" value="PP2C_SIG"/>
    <property type="match status" value="1"/>
</dbReference>
<dbReference type="SMART" id="SM00304">
    <property type="entry name" value="HAMP"/>
    <property type="match status" value="1"/>
</dbReference>
<proteinExistence type="predicted"/>
<name>A0A6I6ADV4_9PLAN</name>
<dbReference type="PANTHER" id="PTHR43156:SF9">
    <property type="entry name" value="HAMP DOMAIN-CONTAINING PROTEIN"/>
    <property type="match status" value="1"/>
</dbReference>
<keyword evidence="2" id="KW-0812">Transmembrane</keyword>
<gene>
    <name evidence="4" type="ORF">F1728_19585</name>
</gene>
<dbReference type="Gene3D" id="3.60.40.10">
    <property type="entry name" value="PPM-type phosphatase domain"/>
    <property type="match status" value="1"/>
</dbReference>
<dbReference type="Gene3D" id="6.10.340.10">
    <property type="match status" value="1"/>
</dbReference>
<keyword evidence="2" id="KW-0472">Membrane</keyword>
<dbReference type="EMBL" id="CP043930">
    <property type="protein sequence ID" value="QGQ24754.1"/>
    <property type="molecule type" value="Genomic_DNA"/>
</dbReference>
<dbReference type="KEGG" id="gim:F1728_19585"/>